<dbReference type="AlphaFoldDB" id="A0A1Q9D1C9"/>
<feature type="compositionally biased region" description="Basic and acidic residues" evidence="2">
    <location>
        <begin position="367"/>
        <end position="385"/>
    </location>
</feature>
<feature type="region of interest" description="Disordered" evidence="2">
    <location>
        <begin position="328"/>
        <end position="438"/>
    </location>
</feature>
<accession>A0A1Q9D1C9</accession>
<feature type="coiled-coil region" evidence="1">
    <location>
        <begin position="139"/>
        <end position="209"/>
    </location>
</feature>
<proteinExistence type="predicted"/>
<protein>
    <submittedName>
        <fullName evidence="3">Uncharacterized protein</fullName>
    </submittedName>
</protein>
<comment type="caution">
    <text evidence="3">The sequence shown here is derived from an EMBL/GenBank/DDBJ whole genome shotgun (WGS) entry which is preliminary data.</text>
</comment>
<dbReference type="EMBL" id="LSRX01000786">
    <property type="protein sequence ID" value="OLP88953.1"/>
    <property type="molecule type" value="Genomic_DNA"/>
</dbReference>
<evidence type="ECO:0000313" key="4">
    <source>
        <dbReference type="Proteomes" id="UP000186817"/>
    </source>
</evidence>
<evidence type="ECO:0000313" key="3">
    <source>
        <dbReference type="EMBL" id="OLP88953.1"/>
    </source>
</evidence>
<evidence type="ECO:0000256" key="1">
    <source>
        <dbReference type="SAM" id="Coils"/>
    </source>
</evidence>
<keyword evidence="4" id="KW-1185">Reference proteome</keyword>
<sequence length="465" mass="52615">MVFALGCVGWVYSTRLRLRRSQSRRRVRLAKFLGIPPRRRDLLRLSKHHTAPPDMGRGWQKGNRHRGSQQDDRSKRWDYWPGAWSPSQRQKNGWQASKEEDHPAFPRYDARRLDLSQPANQLIEIRDTRSEPRGFAGELQLIINQTRKYEQRLNSLQKSRQQRLAQWDKYEADIKKSYQAERERHQKALAKIEEDLSAVKQQYDQVQEQMGQAAVAAGFARDAPMEQLEAADIGRMFGMPVAAPDVSMEDIMLARAMRRERAAATSTQSTVPLSSAPEPPGLAAPPMDTGPSLNEGTAHIPDAATTEAAARGLPSEGYMAASPDLHRARAAPYPPSSPSHMRPAVGAARHPGQRDMSHTRVPTNQEAPRHPIKEDTKAPPARPDHAGGIQQKLEERRQRARGNAMQPFTGKPRRTRGRQNLPKKAQQEKKNLPSWTTTTRSPLALPAWSDLCECLLSRRPWFLLR</sequence>
<feature type="region of interest" description="Disordered" evidence="2">
    <location>
        <begin position="43"/>
        <end position="101"/>
    </location>
</feature>
<keyword evidence="1" id="KW-0175">Coiled coil</keyword>
<feature type="compositionally biased region" description="Polar residues" evidence="2">
    <location>
        <begin position="85"/>
        <end position="95"/>
    </location>
</feature>
<feature type="compositionally biased region" description="Basic and acidic residues" evidence="2">
    <location>
        <begin position="68"/>
        <end position="78"/>
    </location>
</feature>
<name>A0A1Q9D1C9_SYMMI</name>
<gene>
    <name evidence="3" type="ORF">AK812_SmicGene29633</name>
</gene>
<dbReference type="OrthoDB" id="484156at2759"/>
<feature type="region of interest" description="Disordered" evidence="2">
    <location>
        <begin position="259"/>
        <end position="298"/>
    </location>
</feature>
<evidence type="ECO:0000256" key="2">
    <source>
        <dbReference type="SAM" id="MobiDB-lite"/>
    </source>
</evidence>
<reference evidence="3 4" key="1">
    <citation type="submission" date="2016-02" db="EMBL/GenBank/DDBJ databases">
        <title>Genome analysis of coral dinoflagellate symbionts highlights evolutionary adaptations to a symbiotic lifestyle.</title>
        <authorList>
            <person name="Aranda M."/>
            <person name="Li Y."/>
            <person name="Liew Y.J."/>
            <person name="Baumgarten S."/>
            <person name="Simakov O."/>
            <person name="Wilson M."/>
            <person name="Piel J."/>
            <person name="Ashoor H."/>
            <person name="Bougouffa S."/>
            <person name="Bajic V.B."/>
            <person name="Ryu T."/>
            <person name="Ravasi T."/>
            <person name="Bayer T."/>
            <person name="Micklem G."/>
            <person name="Kim H."/>
            <person name="Bhak J."/>
            <person name="Lajeunesse T.C."/>
            <person name="Voolstra C.R."/>
        </authorList>
    </citation>
    <scope>NUCLEOTIDE SEQUENCE [LARGE SCALE GENOMIC DNA]</scope>
    <source>
        <strain evidence="3 4">CCMP2467</strain>
    </source>
</reference>
<organism evidence="3 4">
    <name type="scientific">Symbiodinium microadriaticum</name>
    <name type="common">Dinoflagellate</name>
    <name type="synonym">Zooxanthella microadriatica</name>
    <dbReference type="NCBI Taxonomy" id="2951"/>
    <lineage>
        <taxon>Eukaryota</taxon>
        <taxon>Sar</taxon>
        <taxon>Alveolata</taxon>
        <taxon>Dinophyceae</taxon>
        <taxon>Suessiales</taxon>
        <taxon>Symbiodiniaceae</taxon>
        <taxon>Symbiodinium</taxon>
    </lineage>
</organism>
<dbReference type="Proteomes" id="UP000186817">
    <property type="component" value="Unassembled WGS sequence"/>
</dbReference>